<dbReference type="Pfam" id="PF16363">
    <property type="entry name" value="GDP_Man_Dehyd"/>
    <property type="match status" value="1"/>
</dbReference>
<comment type="cofactor">
    <cofactor evidence="1">
        <name>NADP(+)</name>
        <dbReference type="ChEBI" id="CHEBI:58349"/>
    </cofactor>
</comment>
<dbReference type="Gene3D" id="3.40.50.720">
    <property type="entry name" value="NAD(P)-binding Rossmann-like Domain"/>
    <property type="match status" value="1"/>
</dbReference>
<dbReference type="PANTHER" id="PTHR43715:SF1">
    <property type="entry name" value="GDP-MANNOSE 4,6 DEHYDRATASE"/>
    <property type="match status" value="1"/>
</dbReference>
<feature type="domain" description="NAD(P)-binding" evidence="5">
    <location>
        <begin position="8"/>
        <end position="331"/>
    </location>
</feature>
<dbReference type="AlphaFoldDB" id="A0A6C0JFH4"/>
<proteinExistence type="inferred from homology"/>
<dbReference type="GO" id="GO:0008446">
    <property type="term" value="F:GDP-mannose 4,6-dehydratase activity"/>
    <property type="evidence" value="ECO:0007669"/>
    <property type="project" value="UniProtKB-EC"/>
</dbReference>
<dbReference type="CDD" id="cd05260">
    <property type="entry name" value="GDP_MD_SDR_e"/>
    <property type="match status" value="1"/>
</dbReference>
<evidence type="ECO:0000256" key="3">
    <source>
        <dbReference type="ARBA" id="ARBA00011989"/>
    </source>
</evidence>
<evidence type="ECO:0000256" key="4">
    <source>
        <dbReference type="ARBA" id="ARBA00023239"/>
    </source>
</evidence>
<evidence type="ECO:0000313" key="6">
    <source>
        <dbReference type="EMBL" id="QHU03600.1"/>
    </source>
</evidence>
<dbReference type="InterPro" id="IPR016040">
    <property type="entry name" value="NAD(P)-bd_dom"/>
</dbReference>
<dbReference type="EMBL" id="MN740384">
    <property type="protein sequence ID" value="QHU03600.1"/>
    <property type="molecule type" value="Genomic_DNA"/>
</dbReference>
<accession>A0A6C0JFH4</accession>
<protein>
    <recommendedName>
        <fullName evidence="3">GDP-mannose 4,6-dehydratase</fullName>
        <ecNumber evidence="3">4.2.1.47</ecNumber>
    </recommendedName>
</protein>
<evidence type="ECO:0000259" key="5">
    <source>
        <dbReference type="Pfam" id="PF16363"/>
    </source>
</evidence>
<name>A0A6C0JFH4_9ZZZZ</name>
<organism evidence="6">
    <name type="scientific">viral metagenome</name>
    <dbReference type="NCBI Taxonomy" id="1070528"/>
    <lineage>
        <taxon>unclassified sequences</taxon>
        <taxon>metagenomes</taxon>
        <taxon>organismal metagenomes</taxon>
    </lineage>
</organism>
<dbReference type="EC" id="4.2.1.47" evidence="3"/>
<dbReference type="PANTHER" id="PTHR43715">
    <property type="entry name" value="GDP-MANNOSE 4,6-DEHYDRATASE"/>
    <property type="match status" value="1"/>
</dbReference>
<dbReference type="GO" id="GO:0042351">
    <property type="term" value="P:'de novo' GDP-L-fucose biosynthetic process"/>
    <property type="evidence" value="ECO:0007669"/>
    <property type="project" value="TreeGrafter"/>
</dbReference>
<comment type="similarity">
    <text evidence="2">Belongs to the NAD(P)-dependent epimerase/dehydratase family. GDP-mannose 4,6-dehydratase subfamily.</text>
</comment>
<keyword evidence="4" id="KW-0456">Lyase</keyword>
<dbReference type="InterPro" id="IPR006368">
    <property type="entry name" value="GDP_Man_deHydtase"/>
</dbReference>
<dbReference type="Gene3D" id="3.90.25.10">
    <property type="entry name" value="UDP-galactose 4-epimerase, domain 1"/>
    <property type="match status" value="1"/>
</dbReference>
<evidence type="ECO:0000256" key="1">
    <source>
        <dbReference type="ARBA" id="ARBA00001937"/>
    </source>
</evidence>
<sequence>MTAKVAVVTGATGQDGSYLCELLLSKGYIVKCLVRRSTQQIEKSNLGSLVSSIEIYEGDILDQPIIHKMIRDCETYDRVEIYNLAAQSHVHTSFKCPSYTFEANTFGILNILEGVRHSSESSKYRIYQASSSEMFGKVVESPQNEQTPFYPRSVYGVSKVAAHWLVKNYRESYGIYACSGILFNHESPRRGADFVTKKITEGVKQISKGEKEYIELGNLNAVRDWGHAKDYVEAMWLTLQQDKADDYVVATGKTHSVRDFVELCFKEVGKNITWVGEAEEEIGIVEDKVVIRVSPLFYRPCEVDTVIGDASKIRNIGWIQNNTIHDLISDMMSS</sequence>
<dbReference type="InterPro" id="IPR036291">
    <property type="entry name" value="NAD(P)-bd_dom_sf"/>
</dbReference>
<dbReference type="SUPFAM" id="SSF51735">
    <property type="entry name" value="NAD(P)-binding Rossmann-fold domains"/>
    <property type="match status" value="1"/>
</dbReference>
<dbReference type="NCBIfam" id="TIGR01472">
    <property type="entry name" value="gmd"/>
    <property type="match status" value="1"/>
</dbReference>
<dbReference type="FunFam" id="3.40.50.720:FF:000924">
    <property type="entry name" value="GDP-mannose 4,6 dehydratase"/>
    <property type="match status" value="1"/>
</dbReference>
<evidence type="ECO:0000256" key="2">
    <source>
        <dbReference type="ARBA" id="ARBA00009263"/>
    </source>
</evidence>
<reference evidence="6" key="1">
    <citation type="journal article" date="2020" name="Nature">
        <title>Giant virus diversity and host interactions through global metagenomics.</title>
        <authorList>
            <person name="Schulz F."/>
            <person name="Roux S."/>
            <person name="Paez-Espino D."/>
            <person name="Jungbluth S."/>
            <person name="Walsh D.A."/>
            <person name="Denef V.J."/>
            <person name="McMahon K.D."/>
            <person name="Konstantinidis K.T."/>
            <person name="Eloe-Fadrosh E.A."/>
            <person name="Kyrpides N.C."/>
            <person name="Woyke T."/>
        </authorList>
    </citation>
    <scope>NUCLEOTIDE SEQUENCE</scope>
    <source>
        <strain evidence="6">GVMAG-M-3300027206-1</strain>
    </source>
</reference>